<dbReference type="InterPro" id="IPR000276">
    <property type="entry name" value="GPCR_Rhodpsn"/>
</dbReference>
<evidence type="ECO:0000313" key="8">
    <source>
        <dbReference type="EMBL" id="RMX61215.1"/>
    </source>
</evidence>
<proteinExistence type="inferred from homology"/>
<dbReference type="GO" id="GO:0004930">
    <property type="term" value="F:G protein-coupled receptor activity"/>
    <property type="evidence" value="ECO:0007669"/>
    <property type="project" value="UniProtKB-KW"/>
</dbReference>
<keyword evidence="5" id="KW-0675">Receptor</keyword>
<dbReference type="GO" id="GO:0016020">
    <property type="term" value="C:membrane"/>
    <property type="evidence" value="ECO:0007669"/>
    <property type="project" value="UniProtKB-SubCell"/>
</dbReference>
<feature type="transmembrane region" description="Helical" evidence="6">
    <location>
        <begin position="130"/>
        <end position="147"/>
    </location>
</feature>
<protein>
    <recommendedName>
        <fullName evidence="7">G-protein coupled receptors family 1 profile domain-containing protein</fullName>
    </recommendedName>
</protein>
<feature type="transmembrane region" description="Helical" evidence="6">
    <location>
        <begin position="6"/>
        <end position="32"/>
    </location>
</feature>
<dbReference type="STRING" id="46731.A0A3M6V5Q3"/>
<evidence type="ECO:0000313" key="9">
    <source>
        <dbReference type="Proteomes" id="UP000275408"/>
    </source>
</evidence>
<feature type="transmembrane region" description="Helical" evidence="6">
    <location>
        <begin position="181"/>
        <end position="199"/>
    </location>
</feature>
<keyword evidence="5" id="KW-0807">Transducer</keyword>
<dbReference type="SUPFAM" id="SSF81321">
    <property type="entry name" value="Family A G protein-coupled receptor-like"/>
    <property type="match status" value="1"/>
</dbReference>
<feature type="domain" description="G-protein coupled receptors family 1 profile" evidence="7">
    <location>
        <begin position="26"/>
        <end position="283"/>
    </location>
</feature>
<dbReference type="PRINTS" id="PR00237">
    <property type="entry name" value="GPCRRHODOPSN"/>
</dbReference>
<dbReference type="AlphaFoldDB" id="A0A3M6V5Q3"/>
<dbReference type="Proteomes" id="UP000275408">
    <property type="component" value="Unassembled WGS sequence"/>
</dbReference>
<dbReference type="EMBL" id="RCHS01000074">
    <property type="protein sequence ID" value="RMX61215.1"/>
    <property type="molecule type" value="Genomic_DNA"/>
</dbReference>
<keyword evidence="4 6" id="KW-0472">Membrane</keyword>
<dbReference type="CDD" id="cd00637">
    <property type="entry name" value="7tm_classA_rhodopsin-like"/>
    <property type="match status" value="1"/>
</dbReference>
<feature type="transmembrane region" description="Helical" evidence="6">
    <location>
        <begin position="44"/>
        <end position="64"/>
    </location>
</feature>
<evidence type="ECO:0000256" key="5">
    <source>
        <dbReference type="RuleBase" id="RU000688"/>
    </source>
</evidence>
<evidence type="ECO:0000259" key="7">
    <source>
        <dbReference type="PROSITE" id="PS50262"/>
    </source>
</evidence>
<evidence type="ECO:0000256" key="6">
    <source>
        <dbReference type="SAM" id="Phobius"/>
    </source>
</evidence>
<keyword evidence="5" id="KW-0297">G-protein coupled receptor</keyword>
<dbReference type="PROSITE" id="PS00237">
    <property type="entry name" value="G_PROTEIN_RECEP_F1_1"/>
    <property type="match status" value="1"/>
</dbReference>
<name>A0A3M6V5Q3_POCDA</name>
<keyword evidence="2 5" id="KW-0812">Transmembrane</keyword>
<dbReference type="PROSITE" id="PS50262">
    <property type="entry name" value="G_PROTEIN_RECEP_F1_2"/>
    <property type="match status" value="1"/>
</dbReference>
<evidence type="ECO:0000256" key="1">
    <source>
        <dbReference type="ARBA" id="ARBA00004370"/>
    </source>
</evidence>
<comment type="similarity">
    <text evidence="5">Belongs to the G-protein coupled receptor 1 family.</text>
</comment>
<feature type="transmembrane region" description="Helical" evidence="6">
    <location>
        <begin position="230"/>
        <end position="250"/>
    </location>
</feature>
<dbReference type="Pfam" id="PF00001">
    <property type="entry name" value="7tm_1"/>
    <property type="match status" value="1"/>
</dbReference>
<keyword evidence="9" id="KW-1185">Reference proteome</keyword>
<gene>
    <name evidence="8" type="ORF">pdam_00005649</name>
</gene>
<dbReference type="Gene3D" id="1.20.1070.10">
    <property type="entry name" value="Rhodopsin 7-helix transmembrane proteins"/>
    <property type="match status" value="1"/>
</dbReference>
<dbReference type="OrthoDB" id="10042731at2759"/>
<dbReference type="InterPro" id="IPR017452">
    <property type="entry name" value="GPCR_Rhodpsn_7TM"/>
</dbReference>
<dbReference type="PANTHER" id="PTHR45698:SF1">
    <property type="entry name" value="TRACE AMINE-ASSOCIATED RECEPTOR 13C-LIKE"/>
    <property type="match status" value="1"/>
</dbReference>
<evidence type="ECO:0000256" key="4">
    <source>
        <dbReference type="ARBA" id="ARBA00023136"/>
    </source>
</evidence>
<evidence type="ECO:0000256" key="2">
    <source>
        <dbReference type="ARBA" id="ARBA00022692"/>
    </source>
</evidence>
<accession>A0A3M6V5Q3</accession>
<reference evidence="8 9" key="1">
    <citation type="journal article" date="2018" name="Sci. Rep.">
        <title>Comparative analysis of the Pocillopora damicornis genome highlights role of immune system in coral evolution.</title>
        <authorList>
            <person name="Cunning R."/>
            <person name="Bay R.A."/>
            <person name="Gillette P."/>
            <person name="Baker A.C."/>
            <person name="Traylor-Knowles N."/>
        </authorList>
    </citation>
    <scope>NUCLEOTIDE SEQUENCE [LARGE SCALE GENOMIC DNA]</scope>
    <source>
        <strain evidence="8">RSMAS</strain>
        <tissue evidence="8">Whole animal</tissue>
    </source>
</reference>
<keyword evidence="3 6" id="KW-1133">Transmembrane helix</keyword>
<evidence type="ECO:0000256" key="3">
    <source>
        <dbReference type="ARBA" id="ARBA00022989"/>
    </source>
</evidence>
<comment type="caution">
    <text evidence="8">The sequence shown here is derived from an EMBL/GenBank/DDBJ whole genome shotgun (WGS) entry which is preliminary data.</text>
</comment>
<dbReference type="PANTHER" id="PTHR45698">
    <property type="entry name" value="TRACE AMINE-ASSOCIATED RECEPTOR 19N-RELATED"/>
    <property type="match status" value="1"/>
</dbReference>
<sequence>MAVSQTASLIIMDTVCLILVLTSLIGNTLVILTVLLNKPMQTTLNYLLVNLAVADMVFALPTGLKKGLFQYLTHPEGEAGRWLCVWFTHGDIAWFGAAASILFLVYIAIERYLAIIHPLRHRGKFTKGRLKLLIGIAWFVSIVINMVDLLEVKYYYFDSGSCKRYDNFRTIDERFFKAHSLIWMLFAGVVPVCIMVCLYSRVAYRLWVKPVESAHLKASQTALLRHRKQVTVSLLVVSAIYAFCWIPALISHVTMVWGVGVPWFNDAGEVLIVLNSCVNPGVYSLRIKSFREHLRNVILCRKRRKIRAPSGLTVPGIASVVCKPSAE</sequence>
<feature type="transmembrane region" description="Helical" evidence="6">
    <location>
        <begin position="92"/>
        <end position="109"/>
    </location>
</feature>
<organism evidence="8 9">
    <name type="scientific">Pocillopora damicornis</name>
    <name type="common">Cauliflower coral</name>
    <name type="synonym">Millepora damicornis</name>
    <dbReference type="NCBI Taxonomy" id="46731"/>
    <lineage>
        <taxon>Eukaryota</taxon>
        <taxon>Metazoa</taxon>
        <taxon>Cnidaria</taxon>
        <taxon>Anthozoa</taxon>
        <taxon>Hexacorallia</taxon>
        <taxon>Scleractinia</taxon>
        <taxon>Astrocoeniina</taxon>
        <taxon>Pocilloporidae</taxon>
        <taxon>Pocillopora</taxon>
    </lineage>
</organism>
<comment type="subcellular location">
    <subcellularLocation>
        <location evidence="1">Membrane</location>
    </subcellularLocation>
</comment>